<dbReference type="Proteomes" id="UP000784294">
    <property type="component" value="Unassembled WGS sequence"/>
</dbReference>
<name>A0A448X3T2_9PLAT</name>
<dbReference type="AlphaFoldDB" id="A0A448X3T2"/>
<reference evidence="1" key="1">
    <citation type="submission" date="2018-11" db="EMBL/GenBank/DDBJ databases">
        <authorList>
            <consortium name="Pathogen Informatics"/>
        </authorList>
    </citation>
    <scope>NUCLEOTIDE SEQUENCE</scope>
</reference>
<organism evidence="1 2">
    <name type="scientific">Protopolystoma xenopodis</name>
    <dbReference type="NCBI Taxonomy" id="117903"/>
    <lineage>
        <taxon>Eukaryota</taxon>
        <taxon>Metazoa</taxon>
        <taxon>Spiralia</taxon>
        <taxon>Lophotrochozoa</taxon>
        <taxon>Platyhelminthes</taxon>
        <taxon>Monogenea</taxon>
        <taxon>Polyopisthocotylea</taxon>
        <taxon>Polystomatidea</taxon>
        <taxon>Polystomatidae</taxon>
        <taxon>Protopolystoma</taxon>
    </lineage>
</organism>
<sequence length="135" mass="15519">MPADNRAWFAGVLFRQSLVIKGLTRTKFKSSTKLGSWWSRSEVSSRMGEVGLMKRTSRVACAIERFEHLWRDQLDDLRLIATKRRNNEGYATAFDMIGHARYSQDRRELGMPTQVRVLGPVATRPIDEAAKMDMK</sequence>
<proteinExistence type="predicted"/>
<protein>
    <submittedName>
        <fullName evidence="1">Uncharacterized protein</fullName>
    </submittedName>
</protein>
<evidence type="ECO:0000313" key="1">
    <source>
        <dbReference type="EMBL" id="VEL27580.1"/>
    </source>
</evidence>
<gene>
    <name evidence="1" type="ORF">PXEA_LOCUS21020</name>
</gene>
<accession>A0A448X3T2</accession>
<keyword evidence="2" id="KW-1185">Reference proteome</keyword>
<evidence type="ECO:0000313" key="2">
    <source>
        <dbReference type="Proteomes" id="UP000784294"/>
    </source>
</evidence>
<comment type="caution">
    <text evidence="1">The sequence shown here is derived from an EMBL/GenBank/DDBJ whole genome shotgun (WGS) entry which is preliminary data.</text>
</comment>
<dbReference type="EMBL" id="CAAALY010088236">
    <property type="protein sequence ID" value="VEL27580.1"/>
    <property type="molecule type" value="Genomic_DNA"/>
</dbReference>